<protein>
    <submittedName>
        <fullName evidence="1">Uncharacterized protein</fullName>
    </submittedName>
</protein>
<proteinExistence type="predicted"/>
<dbReference type="EMBL" id="AMCI01009205">
    <property type="protein sequence ID" value="EJW89868.1"/>
    <property type="molecule type" value="Genomic_DNA"/>
</dbReference>
<name>J9F5U3_9ZZZZ</name>
<reference evidence="1" key="1">
    <citation type="journal article" date="2012" name="PLoS ONE">
        <title>Gene sets for utilization of primary and secondary nutrition supplies in the distal gut of endangered iberian lynx.</title>
        <authorList>
            <person name="Alcaide M."/>
            <person name="Messina E."/>
            <person name="Richter M."/>
            <person name="Bargiela R."/>
            <person name="Peplies J."/>
            <person name="Huws S.A."/>
            <person name="Newbold C.J."/>
            <person name="Golyshin P.N."/>
            <person name="Simon M.A."/>
            <person name="Lopez G."/>
            <person name="Yakimov M.M."/>
            <person name="Ferrer M."/>
        </authorList>
    </citation>
    <scope>NUCLEOTIDE SEQUENCE</scope>
</reference>
<comment type="caution">
    <text evidence="1">The sequence shown here is derived from an EMBL/GenBank/DDBJ whole genome shotgun (WGS) entry which is preliminary data.</text>
</comment>
<accession>J9F5U3</accession>
<dbReference type="AlphaFoldDB" id="J9F5U3"/>
<organism evidence="1">
    <name type="scientific">gut metagenome</name>
    <dbReference type="NCBI Taxonomy" id="749906"/>
    <lineage>
        <taxon>unclassified sequences</taxon>
        <taxon>metagenomes</taxon>
        <taxon>organismal metagenomes</taxon>
    </lineage>
</organism>
<gene>
    <name evidence="1" type="ORF">EVA_22024</name>
</gene>
<sequence length="39" mass="4628">MFPFRDVAPLFIKESLLGDWFFQTVSNERVLFPPPPLIY</sequence>
<evidence type="ECO:0000313" key="1">
    <source>
        <dbReference type="EMBL" id="EJW89868.1"/>
    </source>
</evidence>